<reference evidence="2" key="1">
    <citation type="submission" date="2020-05" db="EMBL/GenBank/DDBJ databases">
        <authorList>
            <person name="Chiriac C."/>
            <person name="Salcher M."/>
            <person name="Ghai R."/>
            <person name="Kavagutti S V."/>
        </authorList>
    </citation>
    <scope>NUCLEOTIDE SEQUENCE</scope>
</reference>
<organism evidence="2">
    <name type="scientific">freshwater metagenome</name>
    <dbReference type="NCBI Taxonomy" id="449393"/>
    <lineage>
        <taxon>unclassified sequences</taxon>
        <taxon>metagenomes</taxon>
        <taxon>ecological metagenomes</taxon>
    </lineage>
</organism>
<dbReference type="EMBL" id="CAEZTC010000052">
    <property type="protein sequence ID" value="CAB4557042.1"/>
    <property type="molecule type" value="Genomic_DNA"/>
</dbReference>
<evidence type="ECO:0000313" key="1">
    <source>
        <dbReference type="EMBL" id="CAB4557042.1"/>
    </source>
</evidence>
<dbReference type="AlphaFoldDB" id="A0A6J6LVA3"/>
<sequence length="175" mass="19838">MSKSVREQLTGGTRTSVGQAESVVKKALASVPLRREIYQLFLDDDPVVAMRASYVAMKMAQSDPGTTHEFKKLILKNLSNYTQQEVRWHIPQLLVHMKLTPAERRKAYEVVMEWSETDASKIVAYYGLQAAANFAELDDALLEDLIPRLRMLNTRGAKSVSNRCKKIAKQLEIEL</sequence>
<name>A0A6J6LVA3_9ZZZZ</name>
<accession>A0A6J6LVA3</accession>
<dbReference type="EMBL" id="CAEZWE010000096">
    <property type="protein sequence ID" value="CAB4664464.1"/>
    <property type="molecule type" value="Genomic_DNA"/>
</dbReference>
<proteinExistence type="predicted"/>
<evidence type="ECO:0000313" key="2">
    <source>
        <dbReference type="EMBL" id="CAB4664464.1"/>
    </source>
</evidence>
<gene>
    <name evidence="1" type="ORF">UFOPK1572_00560</name>
    <name evidence="2" type="ORF">UFOPK2169_01629</name>
</gene>
<protein>
    <submittedName>
        <fullName evidence="2">Unannotated protein</fullName>
    </submittedName>
</protein>